<dbReference type="EMBL" id="VLNR01000004">
    <property type="protein sequence ID" value="TSE10864.1"/>
    <property type="molecule type" value="Genomic_DNA"/>
</dbReference>
<keyword evidence="1" id="KW-0472">Membrane</keyword>
<feature type="transmembrane region" description="Helical" evidence="1">
    <location>
        <begin position="42"/>
        <end position="65"/>
    </location>
</feature>
<feature type="transmembrane region" description="Helical" evidence="1">
    <location>
        <begin position="77"/>
        <end position="100"/>
    </location>
</feature>
<gene>
    <name evidence="2" type="ORF">FOF46_03195</name>
</gene>
<dbReference type="Proteomes" id="UP000318833">
    <property type="component" value="Unassembled WGS sequence"/>
</dbReference>
<keyword evidence="1" id="KW-1133">Transmembrane helix</keyword>
<keyword evidence="3" id="KW-1185">Reference proteome</keyword>
<accession>A0A554VQQ8</accession>
<proteinExistence type="predicted"/>
<name>A0A554VQQ8_9FLAO</name>
<evidence type="ECO:0000313" key="3">
    <source>
        <dbReference type="Proteomes" id="UP000318833"/>
    </source>
</evidence>
<organism evidence="2 3">
    <name type="scientific">Aquimarina algiphila</name>
    <dbReference type="NCBI Taxonomy" id="2047982"/>
    <lineage>
        <taxon>Bacteria</taxon>
        <taxon>Pseudomonadati</taxon>
        <taxon>Bacteroidota</taxon>
        <taxon>Flavobacteriia</taxon>
        <taxon>Flavobacteriales</taxon>
        <taxon>Flavobacteriaceae</taxon>
        <taxon>Aquimarina</taxon>
    </lineage>
</organism>
<keyword evidence="1" id="KW-0812">Transmembrane</keyword>
<protein>
    <submittedName>
        <fullName evidence="2">Uncharacterized protein</fullName>
    </submittedName>
</protein>
<reference evidence="2 3" key="1">
    <citation type="submission" date="2019-07" db="EMBL/GenBank/DDBJ databases">
        <title>The draft genome sequence of Aquimarina algiphila M91.</title>
        <authorList>
            <person name="Meng X."/>
        </authorList>
    </citation>
    <scope>NUCLEOTIDE SEQUENCE [LARGE SCALE GENOMIC DNA]</scope>
    <source>
        <strain evidence="2 3">M91</strain>
    </source>
</reference>
<evidence type="ECO:0000313" key="2">
    <source>
        <dbReference type="EMBL" id="TSE10864.1"/>
    </source>
</evidence>
<comment type="caution">
    <text evidence="2">The sequence shown here is derived from an EMBL/GenBank/DDBJ whole genome shotgun (WGS) entry which is preliminary data.</text>
</comment>
<sequence>MKMDQEFSGILTLIRGGIIIFPQLFILIISIYYLIKSGSIDAILMSIGSIINLICSTLFAIDLYAYLGDYGSSADMLYYAIDIFLCIGFIIFGIGLISLINEKMKK</sequence>
<feature type="transmembrane region" description="Helical" evidence="1">
    <location>
        <begin position="12"/>
        <end position="35"/>
    </location>
</feature>
<evidence type="ECO:0000256" key="1">
    <source>
        <dbReference type="SAM" id="Phobius"/>
    </source>
</evidence>
<dbReference type="AlphaFoldDB" id="A0A554VQQ8"/>